<evidence type="ECO:0000256" key="4">
    <source>
        <dbReference type="ARBA" id="ARBA00022840"/>
    </source>
</evidence>
<keyword evidence="6" id="KW-1185">Reference proteome</keyword>
<evidence type="ECO:0000313" key="6">
    <source>
        <dbReference type="Proteomes" id="UP001597053"/>
    </source>
</evidence>
<gene>
    <name evidence="5" type="ORF">ACFQZ8_00025</name>
</gene>
<organism evidence="5 6">
    <name type="scientific">Micromonospora azadirachtae</name>
    <dbReference type="NCBI Taxonomy" id="1970735"/>
    <lineage>
        <taxon>Bacteria</taxon>
        <taxon>Bacillati</taxon>
        <taxon>Actinomycetota</taxon>
        <taxon>Actinomycetes</taxon>
        <taxon>Micromonosporales</taxon>
        <taxon>Micromonosporaceae</taxon>
        <taxon>Micromonospora</taxon>
    </lineage>
</organism>
<dbReference type="Pfam" id="PF13604">
    <property type="entry name" value="AAA_30"/>
    <property type="match status" value="1"/>
</dbReference>
<evidence type="ECO:0000256" key="2">
    <source>
        <dbReference type="ARBA" id="ARBA00022801"/>
    </source>
</evidence>
<sequence>MTDNYVAPDAVVDVLRLLTNGPQQGVVLNSPPGAGKSTAVTYMARELARHGEQVRIVAQTNSQVDDLVDRIAATAADITVGRYTAYGYEVPATLTGRNILIANRFPDLRETPIVVATAAKWLDPVVTERGPFAIIDEAYQMRSDTLLRLAGMFDRAGFVGDPGQLDPFSVVNAERWTGLTWNPLQSAVAGMLASNPDIPERQLPHSWRLAPHTAAPVSQAFYPFAPFTSAPGQPERQMWIPTRSLGNNPADRAIEHAAAHGWAFYQLERRHTIRTDAQAVAAVVELAVRVLERGTMLRDERHPDGARVTAPQVAIGVAHRDQMAATKTLLAGTAYPGIRVDTANRLQGSEYDIVIVLHPLSGRRDASTFHLESGRLCVLTSRHRHACIVVARDGIPDLLDAHPSADPVPFNTQPRFPNGWEANHALLEHLGGHRIRAGR</sequence>
<protein>
    <submittedName>
        <fullName evidence="5">AAA family ATPase</fullName>
    </submittedName>
</protein>
<evidence type="ECO:0000256" key="3">
    <source>
        <dbReference type="ARBA" id="ARBA00022806"/>
    </source>
</evidence>
<proteinExistence type="predicted"/>
<keyword evidence="1" id="KW-0547">Nucleotide-binding</keyword>
<dbReference type="SUPFAM" id="SSF52540">
    <property type="entry name" value="P-loop containing nucleoside triphosphate hydrolases"/>
    <property type="match status" value="1"/>
</dbReference>
<keyword evidence="2" id="KW-0378">Hydrolase</keyword>
<name>A0ABW2ZUP3_9ACTN</name>
<reference evidence="6" key="1">
    <citation type="journal article" date="2019" name="Int. J. Syst. Evol. Microbiol.">
        <title>The Global Catalogue of Microorganisms (GCM) 10K type strain sequencing project: providing services to taxonomists for standard genome sequencing and annotation.</title>
        <authorList>
            <consortium name="The Broad Institute Genomics Platform"/>
            <consortium name="The Broad Institute Genome Sequencing Center for Infectious Disease"/>
            <person name="Wu L."/>
            <person name="Ma J."/>
        </authorList>
    </citation>
    <scope>NUCLEOTIDE SEQUENCE [LARGE SCALE GENOMIC DNA]</scope>
    <source>
        <strain evidence="6">JCM 32148</strain>
    </source>
</reference>
<dbReference type="InterPro" id="IPR027417">
    <property type="entry name" value="P-loop_NTPase"/>
</dbReference>
<keyword evidence="3" id="KW-0347">Helicase</keyword>
<evidence type="ECO:0000256" key="1">
    <source>
        <dbReference type="ARBA" id="ARBA00022741"/>
    </source>
</evidence>
<dbReference type="InterPro" id="IPR050534">
    <property type="entry name" value="Coronavir_polyprotein_1ab"/>
</dbReference>
<dbReference type="PANTHER" id="PTHR43788">
    <property type="entry name" value="DNA2/NAM7 HELICASE FAMILY MEMBER"/>
    <property type="match status" value="1"/>
</dbReference>
<dbReference type="Gene3D" id="3.40.50.300">
    <property type="entry name" value="P-loop containing nucleotide triphosphate hydrolases"/>
    <property type="match status" value="2"/>
</dbReference>
<dbReference type="PANTHER" id="PTHR43788:SF16">
    <property type="entry name" value="HELICASE WITH ZINC FINGER 2"/>
    <property type="match status" value="1"/>
</dbReference>
<dbReference type="EMBL" id="JBHTHM010000001">
    <property type="protein sequence ID" value="MFD0782336.1"/>
    <property type="molecule type" value="Genomic_DNA"/>
</dbReference>
<accession>A0ABW2ZUP3</accession>
<dbReference type="Proteomes" id="UP001597053">
    <property type="component" value="Unassembled WGS sequence"/>
</dbReference>
<comment type="caution">
    <text evidence="5">The sequence shown here is derived from an EMBL/GenBank/DDBJ whole genome shotgun (WGS) entry which is preliminary data.</text>
</comment>
<evidence type="ECO:0000313" key="5">
    <source>
        <dbReference type="EMBL" id="MFD0782336.1"/>
    </source>
</evidence>
<keyword evidence="4" id="KW-0067">ATP-binding</keyword>